<keyword evidence="2" id="KW-1185">Reference proteome</keyword>
<name>A0A8H6HCT0_9AGAR</name>
<feature type="non-terminal residue" evidence="1">
    <location>
        <position position="80"/>
    </location>
</feature>
<sequence>RHGPSPIRPRVALNGGFPLTPVVFATPPPVSRTAFLNLPLFLSIYQDAVHQVPHNRRCVGSCQWARCDRSPRSRGRGRGP</sequence>
<comment type="caution">
    <text evidence="1">The sequence shown here is derived from an EMBL/GenBank/DDBJ whole genome shotgun (WGS) entry which is preliminary data.</text>
</comment>
<proteinExistence type="predicted"/>
<dbReference type="Proteomes" id="UP000521943">
    <property type="component" value="Unassembled WGS sequence"/>
</dbReference>
<accession>A0A8H6HCT0</accession>
<protein>
    <submittedName>
        <fullName evidence="1">Uncharacterized protein</fullName>
    </submittedName>
</protein>
<dbReference type="AlphaFoldDB" id="A0A8H6HCT0"/>
<reference evidence="1 2" key="1">
    <citation type="submission" date="2020-07" db="EMBL/GenBank/DDBJ databases">
        <title>Comparative genomics of pyrophilous fungi reveals a link between fire events and developmental genes.</title>
        <authorList>
            <consortium name="DOE Joint Genome Institute"/>
            <person name="Steindorff A.S."/>
            <person name="Carver A."/>
            <person name="Calhoun S."/>
            <person name="Stillman K."/>
            <person name="Liu H."/>
            <person name="Lipzen A."/>
            <person name="Pangilinan J."/>
            <person name="Labutti K."/>
            <person name="Bruns T.D."/>
            <person name="Grigoriev I.V."/>
        </authorList>
    </citation>
    <scope>NUCLEOTIDE SEQUENCE [LARGE SCALE GENOMIC DNA]</scope>
    <source>
        <strain evidence="1 2">CBS 144469</strain>
    </source>
</reference>
<organism evidence="1 2">
    <name type="scientific">Ephemerocybe angulata</name>
    <dbReference type="NCBI Taxonomy" id="980116"/>
    <lineage>
        <taxon>Eukaryota</taxon>
        <taxon>Fungi</taxon>
        <taxon>Dikarya</taxon>
        <taxon>Basidiomycota</taxon>
        <taxon>Agaricomycotina</taxon>
        <taxon>Agaricomycetes</taxon>
        <taxon>Agaricomycetidae</taxon>
        <taxon>Agaricales</taxon>
        <taxon>Agaricineae</taxon>
        <taxon>Psathyrellaceae</taxon>
        <taxon>Ephemerocybe</taxon>
    </lineage>
</organism>
<evidence type="ECO:0000313" key="1">
    <source>
        <dbReference type="EMBL" id="KAF6744583.1"/>
    </source>
</evidence>
<dbReference type="EMBL" id="JACGCI010000118">
    <property type="protein sequence ID" value="KAF6744583.1"/>
    <property type="molecule type" value="Genomic_DNA"/>
</dbReference>
<evidence type="ECO:0000313" key="2">
    <source>
        <dbReference type="Proteomes" id="UP000521943"/>
    </source>
</evidence>
<gene>
    <name evidence="1" type="ORF">DFP72DRAFT_1176831</name>
</gene>